<evidence type="ECO:0000259" key="3">
    <source>
        <dbReference type="PROSITE" id="PS51462"/>
    </source>
</evidence>
<dbReference type="InterPro" id="IPR015797">
    <property type="entry name" value="NUDIX_hydrolase-like_dom_sf"/>
</dbReference>
<dbReference type="PANTHER" id="PTHR43736">
    <property type="entry name" value="ADP-RIBOSE PYROPHOSPHATASE"/>
    <property type="match status" value="1"/>
</dbReference>
<evidence type="ECO:0000256" key="2">
    <source>
        <dbReference type="RuleBase" id="RU003476"/>
    </source>
</evidence>
<dbReference type="Gene3D" id="3.90.79.10">
    <property type="entry name" value="Nucleoside Triphosphate Pyrophosphohydrolase"/>
    <property type="match status" value="1"/>
</dbReference>
<dbReference type="EMBL" id="LBTJ01000015">
    <property type="protein sequence ID" value="KKQ38213.1"/>
    <property type="molecule type" value="Genomic_DNA"/>
</dbReference>
<accession>A0A0G0H4P5</accession>
<proteinExistence type="inferred from homology"/>
<name>A0A0G0H4P5_9BACT</name>
<dbReference type="PANTHER" id="PTHR43736:SF1">
    <property type="entry name" value="DIHYDRONEOPTERIN TRIPHOSPHATE DIPHOSPHATASE"/>
    <property type="match status" value="1"/>
</dbReference>
<dbReference type="CDD" id="cd04686">
    <property type="entry name" value="NUDIX_Hydrolase"/>
    <property type="match status" value="1"/>
</dbReference>
<keyword evidence="1 2" id="KW-0378">Hydrolase</keyword>
<dbReference type="PRINTS" id="PR00502">
    <property type="entry name" value="NUDIXFAMILY"/>
</dbReference>
<dbReference type="Proteomes" id="UP000034471">
    <property type="component" value="Unassembled WGS sequence"/>
</dbReference>
<organism evidence="4 5">
    <name type="scientific">Candidatus Roizmanbacteria bacterium GW2011_GWA2_37_7</name>
    <dbReference type="NCBI Taxonomy" id="1618481"/>
    <lineage>
        <taxon>Bacteria</taxon>
        <taxon>Candidatus Roizmaniibacteriota</taxon>
    </lineage>
</organism>
<dbReference type="Pfam" id="PF00293">
    <property type="entry name" value="NUDIX"/>
    <property type="match status" value="1"/>
</dbReference>
<comment type="caution">
    <text evidence="4">The sequence shown here is derived from an EMBL/GenBank/DDBJ whole genome shotgun (WGS) entry which is preliminary data.</text>
</comment>
<dbReference type="GO" id="GO:0016787">
    <property type="term" value="F:hydrolase activity"/>
    <property type="evidence" value="ECO:0007669"/>
    <property type="project" value="UniProtKB-KW"/>
</dbReference>
<dbReference type="STRING" id="1618481.US54_C0015G0011"/>
<feature type="domain" description="Nudix hydrolase" evidence="3">
    <location>
        <begin position="5"/>
        <end position="143"/>
    </location>
</feature>
<dbReference type="AlphaFoldDB" id="A0A0G0H4P5"/>
<dbReference type="SUPFAM" id="SSF55811">
    <property type="entry name" value="Nudix"/>
    <property type="match status" value="1"/>
</dbReference>
<evidence type="ECO:0000313" key="4">
    <source>
        <dbReference type="EMBL" id="KKQ38213.1"/>
    </source>
</evidence>
<dbReference type="InterPro" id="IPR020084">
    <property type="entry name" value="NUDIX_hydrolase_CS"/>
</dbReference>
<dbReference type="InterPro" id="IPR020476">
    <property type="entry name" value="Nudix_hydrolase"/>
</dbReference>
<dbReference type="PROSITE" id="PS00893">
    <property type="entry name" value="NUDIX_BOX"/>
    <property type="match status" value="1"/>
</dbReference>
<dbReference type="InterPro" id="IPR000086">
    <property type="entry name" value="NUDIX_hydrolase_dom"/>
</dbReference>
<evidence type="ECO:0000256" key="1">
    <source>
        <dbReference type="ARBA" id="ARBA00022801"/>
    </source>
</evidence>
<evidence type="ECO:0000313" key="5">
    <source>
        <dbReference type="Proteomes" id="UP000034471"/>
    </source>
</evidence>
<gene>
    <name evidence="4" type="ORF">US54_C0015G0011</name>
</gene>
<comment type="similarity">
    <text evidence="2">Belongs to the Nudix hydrolase family.</text>
</comment>
<sequence>MMIQPTKIHLGVYGLCRLNNGILMIKKSRGPYEGLLDLPGGSIEPNESIEEALKREVAEETGLTVTKSQFTGVEEYFCNWESDGLLKAFHHIGLYYRVELTGDNIKTDADGLDSNGALWLDVDDIDLSKITPISRAIIKSFVS</sequence>
<protein>
    <submittedName>
        <fullName evidence="4">NUDIX hydrolase</fullName>
    </submittedName>
</protein>
<dbReference type="PROSITE" id="PS51462">
    <property type="entry name" value="NUDIX"/>
    <property type="match status" value="1"/>
</dbReference>
<reference evidence="4 5" key="1">
    <citation type="journal article" date="2015" name="Nature">
        <title>rRNA introns, odd ribosomes, and small enigmatic genomes across a large radiation of phyla.</title>
        <authorList>
            <person name="Brown C.T."/>
            <person name="Hug L.A."/>
            <person name="Thomas B.C."/>
            <person name="Sharon I."/>
            <person name="Castelle C.J."/>
            <person name="Singh A."/>
            <person name="Wilkins M.J."/>
            <person name="Williams K.H."/>
            <person name="Banfield J.F."/>
        </authorList>
    </citation>
    <scope>NUCLEOTIDE SEQUENCE [LARGE SCALE GENOMIC DNA]</scope>
</reference>